<evidence type="ECO:0000313" key="2">
    <source>
        <dbReference type="Proteomes" id="UP001182171"/>
    </source>
</evidence>
<name>A0AA51VHE6_9CAUD</name>
<protein>
    <submittedName>
        <fullName evidence="1">Uncharacterized protein</fullName>
    </submittedName>
</protein>
<dbReference type="EMBL" id="OQ921331">
    <property type="protein sequence ID" value="WMX18785.1"/>
    <property type="molecule type" value="Genomic_DNA"/>
</dbReference>
<sequence>MTQHQKAQQLAKNYYTFLINNECNTCFAWNAAMALFKLEMQK</sequence>
<dbReference type="Proteomes" id="UP001182171">
    <property type="component" value="Segment"/>
</dbReference>
<proteinExistence type="predicted"/>
<accession>A0AA51VHE6</accession>
<keyword evidence="2" id="KW-1185">Reference proteome</keyword>
<reference evidence="1" key="1">
    <citation type="submission" date="2023-05" db="EMBL/GenBank/DDBJ databases">
        <title>Complete genome sequence of three non-O157 smooth Escherichia coli infecting phages.</title>
        <authorList>
            <person name="Pas C."/>
            <person name="Briers Y."/>
            <person name="Fieseler L."/>
        </authorList>
    </citation>
    <scope>NUCLEOTIDE SEQUENCE</scope>
</reference>
<evidence type="ECO:0000313" key="1">
    <source>
        <dbReference type="EMBL" id="WMX18785.1"/>
    </source>
</evidence>
<organism evidence="1 2">
    <name type="scientific">Escherichia phage vB_EcoP_PAS7</name>
    <dbReference type="NCBI Taxonomy" id="3053875"/>
    <lineage>
        <taxon>Viruses</taxon>
        <taxon>Duplodnaviria</taxon>
        <taxon>Heunggongvirae</taxon>
        <taxon>Uroviricota</taxon>
        <taxon>Caudoviricetes</taxon>
        <taxon>Autographivirales</taxon>
        <taxon>Autoscriptoviridae</taxon>
        <taxon>Slopekvirinae</taxon>
        <taxon>Cepavirus</taxon>
        <taxon>Cepavirus PAS7</taxon>
    </lineage>
</organism>